<accession>A0ABN3DY35</accession>
<sequence length="70" mass="7542">MPWTPSGWPAAAWTCSKPAGGSPRVGRFGQVNVRGNALPVPVLFIGRPLRMLLHANNLIVFDGRTHGHEA</sequence>
<evidence type="ECO:0000313" key="1">
    <source>
        <dbReference type="EMBL" id="GAA2244305.1"/>
    </source>
</evidence>
<evidence type="ECO:0000313" key="2">
    <source>
        <dbReference type="Proteomes" id="UP001501474"/>
    </source>
</evidence>
<reference evidence="1 2" key="1">
    <citation type="journal article" date="2019" name="Int. J. Syst. Evol. Microbiol.">
        <title>The Global Catalogue of Microorganisms (GCM) 10K type strain sequencing project: providing services to taxonomists for standard genome sequencing and annotation.</title>
        <authorList>
            <consortium name="The Broad Institute Genomics Platform"/>
            <consortium name="The Broad Institute Genome Sequencing Center for Infectious Disease"/>
            <person name="Wu L."/>
            <person name="Ma J."/>
        </authorList>
    </citation>
    <scope>NUCLEOTIDE SEQUENCE [LARGE SCALE GENOMIC DNA]</scope>
    <source>
        <strain evidence="1 2">JCM 3053</strain>
    </source>
</reference>
<organism evidence="1 2">
    <name type="scientific">Streptomyces indiaensis</name>
    <dbReference type="NCBI Taxonomy" id="284033"/>
    <lineage>
        <taxon>Bacteria</taxon>
        <taxon>Bacillati</taxon>
        <taxon>Actinomycetota</taxon>
        <taxon>Actinomycetes</taxon>
        <taxon>Kitasatosporales</taxon>
        <taxon>Streptomycetaceae</taxon>
        <taxon>Streptomyces</taxon>
    </lineage>
</organism>
<dbReference type="EMBL" id="BAAART010000096">
    <property type="protein sequence ID" value="GAA2244305.1"/>
    <property type="molecule type" value="Genomic_DNA"/>
</dbReference>
<comment type="caution">
    <text evidence="1">The sequence shown here is derived from an EMBL/GenBank/DDBJ whole genome shotgun (WGS) entry which is preliminary data.</text>
</comment>
<name>A0ABN3DY35_9ACTN</name>
<proteinExistence type="predicted"/>
<protein>
    <submittedName>
        <fullName evidence="1">Uncharacterized protein</fullName>
    </submittedName>
</protein>
<gene>
    <name evidence="1" type="ORF">GCM10010104_45650</name>
</gene>
<dbReference type="RefSeq" id="WP_234849693.1">
    <property type="nucleotide sequence ID" value="NZ_BAAART010000096.1"/>
</dbReference>
<keyword evidence="2" id="KW-1185">Reference proteome</keyword>
<dbReference type="Proteomes" id="UP001501474">
    <property type="component" value="Unassembled WGS sequence"/>
</dbReference>